<dbReference type="Proteomes" id="UP001262754">
    <property type="component" value="Unassembled WGS sequence"/>
</dbReference>
<feature type="transmembrane region" description="Helical" evidence="7">
    <location>
        <begin position="31"/>
        <end position="51"/>
    </location>
</feature>
<feature type="transmembrane region" description="Helical" evidence="7">
    <location>
        <begin position="278"/>
        <end position="301"/>
    </location>
</feature>
<keyword evidence="5 7" id="KW-1133">Transmembrane helix</keyword>
<keyword evidence="9" id="KW-1185">Reference proteome</keyword>
<feature type="transmembrane region" description="Helical" evidence="7">
    <location>
        <begin position="228"/>
        <end position="250"/>
    </location>
</feature>
<dbReference type="RefSeq" id="WP_056751401.1">
    <property type="nucleotide sequence ID" value="NZ_JAVDRL010000001.1"/>
</dbReference>
<sequence>MVGSGVITGAADDDPSAIGTYASAGAKYGLAFLWVAPVLLPMMYAVVYLSSKLGQVYGKGLFDAIRDRFPRWVLYPMLVGGVVGNVIEAAADLGGVAAALNLHVPLPIPVIVALAGMVVFAFQWFGSYALLRKVFRWLALALLAYVIAAVMTKPDLREVLRATLTPRIQLDAQFLSLVVACIGTSLSAYIYTWQSNQEVEEEIAVGRRHWWQRRGASRTELRRTRRDVLIGMLFSNLILYFIILSTGATLHAAGRTEIESAAHAAEALRPLAGDLAGLLFIAGVVGVGFLAVPIMTTGAAYDLVQSFGRQGSLHDKPRDAGLFYGTIAGVTVVAVGLNTLGFNPMKMLVWSGIVQGFSVPPLLVLMLIMTNDRRMMGDKVNGPGTNLLAGGTAIVTFAATLFLVGTWVL</sequence>
<evidence type="ECO:0000256" key="3">
    <source>
        <dbReference type="ARBA" id="ARBA00022692"/>
    </source>
</evidence>
<feature type="transmembrane region" description="Helical" evidence="7">
    <location>
        <begin position="103"/>
        <end position="122"/>
    </location>
</feature>
<keyword evidence="3 7" id="KW-0812">Transmembrane</keyword>
<evidence type="ECO:0000256" key="6">
    <source>
        <dbReference type="ARBA" id="ARBA00023136"/>
    </source>
</evidence>
<feature type="transmembrane region" description="Helical" evidence="7">
    <location>
        <begin position="134"/>
        <end position="152"/>
    </location>
</feature>
<keyword evidence="4" id="KW-0769">Symport</keyword>
<proteinExistence type="predicted"/>
<feature type="transmembrane region" description="Helical" evidence="7">
    <location>
        <begin position="72"/>
        <end position="91"/>
    </location>
</feature>
<dbReference type="PANTHER" id="PTHR11706:SF33">
    <property type="entry name" value="NATURAL RESISTANCE-ASSOCIATED MACROPHAGE PROTEIN 2"/>
    <property type="match status" value="1"/>
</dbReference>
<feature type="transmembrane region" description="Helical" evidence="7">
    <location>
        <begin position="348"/>
        <end position="368"/>
    </location>
</feature>
<name>A0ABU1MT20_9CAUL</name>
<dbReference type="Pfam" id="PF01566">
    <property type="entry name" value="Nramp"/>
    <property type="match status" value="1"/>
</dbReference>
<comment type="subcellular location">
    <subcellularLocation>
        <location evidence="1">Membrane</location>
        <topology evidence="1">Multi-pass membrane protein</topology>
    </subcellularLocation>
</comment>
<evidence type="ECO:0000256" key="2">
    <source>
        <dbReference type="ARBA" id="ARBA00022448"/>
    </source>
</evidence>
<keyword evidence="2" id="KW-0813">Transport</keyword>
<feature type="transmembrane region" description="Helical" evidence="7">
    <location>
        <begin position="172"/>
        <end position="191"/>
    </location>
</feature>
<feature type="transmembrane region" description="Helical" evidence="7">
    <location>
        <begin position="322"/>
        <end position="342"/>
    </location>
</feature>
<keyword evidence="6 7" id="KW-0472">Membrane</keyword>
<dbReference type="PANTHER" id="PTHR11706">
    <property type="entry name" value="SOLUTE CARRIER PROTEIN FAMILY 11 MEMBER"/>
    <property type="match status" value="1"/>
</dbReference>
<comment type="caution">
    <text evidence="8">The sequence shown here is derived from an EMBL/GenBank/DDBJ whole genome shotgun (WGS) entry which is preliminary data.</text>
</comment>
<evidence type="ECO:0000256" key="7">
    <source>
        <dbReference type="SAM" id="Phobius"/>
    </source>
</evidence>
<organism evidence="8 9">
    <name type="scientific">Caulobacter rhizosphaerae</name>
    <dbReference type="NCBI Taxonomy" id="2010972"/>
    <lineage>
        <taxon>Bacteria</taxon>
        <taxon>Pseudomonadati</taxon>
        <taxon>Pseudomonadota</taxon>
        <taxon>Alphaproteobacteria</taxon>
        <taxon>Caulobacterales</taxon>
        <taxon>Caulobacteraceae</taxon>
        <taxon>Caulobacter</taxon>
    </lineage>
</organism>
<dbReference type="NCBIfam" id="NF037982">
    <property type="entry name" value="Nramp_1"/>
    <property type="match status" value="1"/>
</dbReference>
<gene>
    <name evidence="8" type="ORF">J2800_000049</name>
</gene>
<dbReference type="InterPro" id="IPR001046">
    <property type="entry name" value="NRAMP_fam"/>
</dbReference>
<evidence type="ECO:0000256" key="5">
    <source>
        <dbReference type="ARBA" id="ARBA00022989"/>
    </source>
</evidence>
<evidence type="ECO:0000313" key="8">
    <source>
        <dbReference type="EMBL" id="MDR6529334.1"/>
    </source>
</evidence>
<evidence type="ECO:0000313" key="9">
    <source>
        <dbReference type="Proteomes" id="UP001262754"/>
    </source>
</evidence>
<reference evidence="8 9" key="1">
    <citation type="submission" date="2023-07" db="EMBL/GenBank/DDBJ databases">
        <title>Sorghum-associated microbial communities from plants grown in Nebraska, USA.</title>
        <authorList>
            <person name="Schachtman D."/>
        </authorList>
    </citation>
    <scope>NUCLEOTIDE SEQUENCE [LARGE SCALE GENOMIC DNA]</scope>
    <source>
        <strain evidence="8 9">DS2154</strain>
    </source>
</reference>
<accession>A0ABU1MT20</accession>
<feature type="transmembrane region" description="Helical" evidence="7">
    <location>
        <begin position="388"/>
        <end position="408"/>
    </location>
</feature>
<evidence type="ECO:0000256" key="1">
    <source>
        <dbReference type="ARBA" id="ARBA00004141"/>
    </source>
</evidence>
<evidence type="ECO:0000256" key="4">
    <source>
        <dbReference type="ARBA" id="ARBA00022847"/>
    </source>
</evidence>
<protein>
    <submittedName>
        <fullName evidence="8">Mn2+/Fe2+ NRAMP family transporter</fullName>
    </submittedName>
</protein>
<dbReference type="EMBL" id="JAVDRL010000001">
    <property type="protein sequence ID" value="MDR6529334.1"/>
    <property type="molecule type" value="Genomic_DNA"/>
</dbReference>